<proteinExistence type="predicted"/>
<dbReference type="Proteomes" id="UP000031553">
    <property type="component" value="Unassembled WGS sequence"/>
</dbReference>
<protein>
    <submittedName>
        <fullName evidence="1">Uncharacterized protein</fullName>
    </submittedName>
</protein>
<organism evidence="1 2">
    <name type="scientific">Komagataeibacter intermedius AF2</name>
    <dbReference type="NCBI Taxonomy" id="1458464"/>
    <lineage>
        <taxon>Bacteria</taxon>
        <taxon>Pseudomonadati</taxon>
        <taxon>Pseudomonadota</taxon>
        <taxon>Alphaproteobacteria</taxon>
        <taxon>Acetobacterales</taxon>
        <taxon>Acetobacteraceae</taxon>
        <taxon>Komagataeibacter</taxon>
    </lineage>
</organism>
<name>A0A0N1FBP8_9PROT</name>
<reference evidence="1 2" key="1">
    <citation type="submission" date="2015-07" db="EMBL/GenBank/DDBJ databases">
        <title>Draft Genome Sequence of Komagataeibacter intermedius Strain AF2, Isolated from Kombucha Tea.</title>
        <authorList>
            <person name="Santos R.A."/>
            <person name="Berretta A.A."/>
            <person name="Barud H.S."/>
            <person name="Ribeiro S.J."/>
            <person name="Gonzalez-Garcia L.N."/>
            <person name="Zucchi T.D."/>
            <person name="Goldman G.H."/>
            <person name="Riano-Pachon D.M."/>
        </authorList>
    </citation>
    <scope>NUCLEOTIDE SEQUENCE [LARGE SCALE GENOMIC DNA]</scope>
    <source>
        <strain evidence="1 2">AF2</strain>
    </source>
</reference>
<gene>
    <name evidence="1" type="ORF">GLUCOINTEAF2_0204191</name>
</gene>
<sequence length="72" mass="8476">MEDETESRILNEAAGAHTTSRRILDLMEQKGEDDPLKLMIRLLTEIRETQRGILLKLSTLEKRLQRLEEQRD</sequence>
<dbReference type="AlphaFoldDB" id="A0A0N1FBP8"/>
<accession>A0A0N1FBP8</accession>
<dbReference type="EMBL" id="JUFX02000151">
    <property type="protein sequence ID" value="KPH87121.1"/>
    <property type="molecule type" value="Genomic_DNA"/>
</dbReference>
<evidence type="ECO:0000313" key="2">
    <source>
        <dbReference type="Proteomes" id="UP000031553"/>
    </source>
</evidence>
<comment type="caution">
    <text evidence="1">The sequence shown here is derived from an EMBL/GenBank/DDBJ whole genome shotgun (WGS) entry which is preliminary data.</text>
</comment>
<evidence type="ECO:0000313" key="1">
    <source>
        <dbReference type="EMBL" id="KPH87121.1"/>
    </source>
</evidence>